<dbReference type="PIRSF" id="PIRSF001553">
    <property type="entry name" value="SucCS_alpha"/>
    <property type="match status" value="1"/>
</dbReference>
<evidence type="ECO:0000256" key="1">
    <source>
        <dbReference type="ARBA" id="ARBA00022532"/>
    </source>
</evidence>
<dbReference type="InterPro" id="IPR036291">
    <property type="entry name" value="NAD(P)-bd_dom_sf"/>
</dbReference>
<dbReference type="InterPro" id="IPR017440">
    <property type="entry name" value="Cit_synth/succinyl-CoA_lig_AS"/>
</dbReference>
<dbReference type="RefSeq" id="WP_376754013.1">
    <property type="nucleotide sequence ID" value="NZ_CP124550.1"/>
</dbReference>
<dbReference type="SUPFAM" id="SSF52210">
    <property type="entry name" value="Succinyl-CoA synthetase domains"/>
    <property type="match status" value="1"/>
</dbReference>
<keyword evidence="1" id="KW-0816">Tricarboxylic acid cycle</keyword>
<keyword evidence="6" id="KW-1185">Reference proteome</keyword>
<dbReference type="InterPro" id="IPR016102">
    <property type="entry name" value="Succinyl-CoA_synth-like"/>
</dbReference>
<dbReference type="InterPro" id="IPR003781">
    <property type="entry name" value="CoA-bd"/>
</dbReference>
<reference evidence="5 6" key="1">
    <citation type="journal article" date="2023" name="Cell">
        <title>Genetic manipulation of Patescibacteria provides mechanistic insights into microbial dark matter and the epibiotic lifestyle.</title>
        <authorList>
            <person name="Wang Y."/>
            <person name="Gallagher L.A."/>
            <person name="Andrade P.A."/>
            <person name="Liu A."/>
            <person name="Humphreys I.R."/>
            <person name="Turkarslan S."/>
            <person name="Cutler K.J."/>
            <person name="Arrieta-Ortiz M.L."/>
            <person name="Li Y."/>
            <person name="Radey M.C."/>
            <person name="McLean J.S."/>
            <person name="Cong Q."/>
            <person name="Baker D."/>
            <person name="Baliga N.S."/>
            <person name="Peterson S.B."/>
            <person name="Mougous J.D."/>
        </authorList>
    </citation>
    <scope>NUCLEOTIDE SEQUENCE [LARGE SCALE GENOMIC DNA]</scope>
    <source>
        <strain evidence="5 6">ML1</strain>
    </source>
</reference>
<evidence type="ECO:0000256" key="2">
    <source>
        <dbReference type="ARBA" id="ARBA00022598"/>
    </source>
</evidence>
<name>A0ABY8WXX9_9BACT</name>
<dbReference type="PROSITE" id="PS00399">
    <property type="entry name" value="SUCCINYL_COA_LIG_2"/>
    <property type="match status" value="1"/>
</dbReference>
<dbReference type="Gene3D" id="3.40.50.261">
    <property type="entry name" value="Succinyl-CoA synthetase domains"/>
    <property type="match status" value="1"/>
</dbReference>
<dbReference type="PANTHER" id="PTHR11117">
    <property type="entry name" value="SUCCINYL-COA LIGASE SUBUNIT ALPHA"/>
    <property type="match status" value="1"/>
</dbReference>
<dbReference type="PROSITE" id="PS01216">
    <property type="entry name" value="SUCCINYL_COA_LIG_1"/>
    <property type="match status" value="1"/>
</dbReference>
<keyword evidence="3" id="KW-0547">Nucleotide-binding</keyword>
<dbReference type="InterPro" id="IPR005811">
    <property type="entry name" value="SUCC_ACL_C"/>
</dbReference>
<dbReference type="InterPro" id="IPR005810">
    <property type="entry name" value="CoA_lig_alpha"/>
</dbReference>
<evidence type="ECO:0000256" key="3">
    <source>
        <dbReference type="ARBA" id="ARBA00022741"/>
    </source>
</evidence>
<protein>
    <submittedName>
        <fullName evidence="5">Succinate--CoA ligase subunit alpha</fullName>
    </submittedName>
</protein>
<dbReference type="PRINTS" id="PR01798">
    <property type="entry name" value="SCOASYNTHASE"/>
</dbReference>
<dbReference type="GO" id="GO:0016874">
    <property type="term" value="F:ligase activity"/>
    <property type="evidence" value="ECO:0007669"/>
    <property type="project" value="UniProtKB-KW"/>
</dbReference>
<feature type="domain" description="CoA-binding" evidence="4">
    <location>
        <begin position="5"/>
        <end position="100"/>
    </location>
</feature>
<gene>
    <name evidence="5" type="ORF">SEML1_0897</name>
</gene>
<dbReference type="Pfam" id="PF02629">
    <property type="entry name" value="CoA_binding"/>
    <property type="match status" value="1"/>
</dbReference>
<dbReference type="InterPro" id="IPR033847">
    <property type="entry name" value="Citrt_syn/SCS-alpha_CS"/>
</dbReference>
<dbReference type="EMBL" id="CP124550">
    <property type="protein sequence ID" value="WIO46492.1"/>
    <property type="molecule type" value="Genomic_DNA"/>
</dbReference>
<organism evidence="5 6">
    <name type="scientific">Candidatus Southlakia epibionticum</name>
    <dbReference type="NCBI Taxonomy" id="3043284"/>
    <lineage>
        <taxon>Bacteria</taxon>
        <taxon>Candidatus Saccharimonadota</taxon>
        <taxon>Candidatus Saccharimonadia</taxon>
        <taxon>Candidatus Saccharimonadales</taxon>
        <taxon>Candidatus Saccharimonadaceae</taxon>
        <taxon>Candidatus Southlakia</taxon>
    </lineage>
</organism>
<dbReference type="Proteomes" id="UP001177295">
    <property type="component" value="Chromosome"/>
</dbReference>
<dbReference type="SMART" id="SM00881">
    <property type="entry name" value="CoA_binding"/>
    <property type="match status" value="1"/>
</dbReference>
<sequence>MTPELFTHRNVIIQGITGSSGTVHTKNMLAYGTRIIGGTSPNQQIKDVHGVPVYRTIADIRTKHDVDISIIFVPAPHAKAAVLEAIDAHIPLIICITENIPVHDMLYITQRLACSSSVLVGPNCPGVLIPGVHSLGIIPTALATPGDTAIISRSGTLTYEAMSLLTQRGFGQKYIIGIGGDMVRGISFTDCLDLFEHDSDVARIIMIGEIGGTSEITAADHIKQHISKPVYAYIAGHHAPRGVQLGHAGAILGTNELESAAAKTIRLQAAGAVTATSIDKLIARVK</sequence>
<dbReference type="Gene3D" id="3.40.50.720">
    <property type="entry name" value="NAD(P)-binding Rossmann-like Domain"/>
    <property type="match status" value="1"/>
</dbReference>
<evidence type="ECO:0000313" key="5">
    <source>
        <dbReference type="EMBL" id="WIO46492.1"/>
    </source>
</evidence>
<proteinExistence type="predicted"/>
<dbReference type="PANTHER" id="PTHR11117:SF2">
    <property type="entry name" value="SUCCINATE--COA LIGASE [ADP_GDP-FORMING] SUBUNIT ALPHA, MITOCHONDRIAL"/>
    <property type="match status" value="1"/>
</dbReference>
<accession>A0ABY8WXX9</accession>
<evidence type="ECO:0000313" key="6">
    <source>
        <dbReference type="Proteomes" id="UP001177295"/>
    </source>
</evidence>
<evidence type="ECO:0000259" key="4">
    <source>
        <dbReference type="SMART" id="SM00881"/>
    </source>
</evidence>
<dbReference type="Pfam" id="PF00549">
    <property type="entry name" value="Ligase_CoA"/>
    <property type="match status" value="1"/>
</dbReference>
<dbReference type="SUPFAM" id="SSF51735">
    <property type="entry name" value="NAD(P)-binding Rossmann-fold domains"/>
    <property type="match status" value="1"/>
</dbReference>
<keyword evidence="2 5" id="KW-0436">Ligase</keyword>